<dbReference type="eggNOG" id="ENOG502ZB98">
    <property type="taxonomic scope" value="Bacteria"/>
</dbReference>
<name>A0A0A2MM64_9FLAO</name>
<comment type="caution">
    <text evidence="2">The sequence shown here is derived from an EMBL/GenBank/DDBJ whole genome shotgun (WGS) entry which is preliminary data.</text>
</comment>
<dbReference type="RefSeq" id="WP_026990957.1">
    <property type="nucleotide sequence ID" value="NZ_AUGP01000018.1"/>
</dbReference>
<organism evidence="2 3">
    <name type="scientific">Flavobacterium subsaxonicum WB 4.1-42 = DSM 21790</name>
    <dbReference type="NCBI Taxonomy" id="1121898"/>
    <lineage>
        <taxon>Bacteria</taxon>
        <taxon>Pseudomonadati</taxon>
        <taxon>Bacteroidota</taxon>
        <taxon>Flavobacteriia</taxon>
        <taxon>Flavobacteriales</taxon>
        <taxon>Flavobacteriaceae</taxon>
        <taxon>Flavobacterium</taxon>
    </lineage>
</organism>
<evidence type="ECO:0000313" key="3">
    <source>
        <dbReference type="Proteomes" id="UP000030111"/>
    </source>
</evidence>
<gene>
    <name evidence="2" type="ORF">Q766_08985</name>
</gene>
<dbReference type="STRING" id="1121898.GCA_000422725_02148"/>
<proteinExistence type="predicted"/>
<accession>A0A0A2MM64</accession>
<dbReference type="AlphaFoldDB" id="A0A0A2MM64"/>
<dbReference type="OrthoDB" id="1247236at2"/>
<keyword evidence="1" id="KW-0732">Signal</keyword>
<dbReference type="Proteomes" id="UP000030111">
    <property type="component" value="Unassembled WGS sequence"/>
</dbReference>
<reference evidence="2 3" key="1">
    <citation type="submission" date="2013-09" db="EMBL/GenBank/DDBJ databases">
        <authorList>
            <person name="Zeng Z."/>
            <person name="Chen C."/>
        </authorList>
    </citation>
    <scope>NUCLEOTIDE SEQUENCE [LARGE SCALE GENOMIC DNA]</scope>
    <source>
        <strain evidence="2 3">WB 4.1-42</strain>
    </source>
</reference>
<dbReference type="Pfam" id="PF13645">
    <property type="entry name" value="YkuD_2"/>
    <property type="match status" value="1"/>
</dbReference>
<protein>
    <submittedName>
        <fullName evidence="2">Peptidase</fullName>
    </submittedName>
</protein>
<feature type="signal peptide" evidence="1">
    <location>
        <begin position="1"/>
        <end position="19"/>
    </location>
</feature>
<evidence type="ECO:0000313" key="2">
    <source>
        <dbReference type="EMBL" id="KGO93419.1"/>
    </source>
</evidence>
<evidence type="ECO:0000256" key="1">
    <source>
        <dbReference type="SAM" id="SignalP"/>
    </source>
</evidence>
<dbReference type="PANTHER" id="PTHR38477:SF1">
    <property type="entry name" value="MUREIN L,D-TRANSPEPTIDASE CATALYTIC DOMAIN FAMILY PROTEIN"/>
    <property type="match status" value="1"/>
</dbReference>
<keyword evidence="3" id="KW-1185">Reference proteome</keyword>
<feature type="chain" id="PRO_5001992400" evidence="1">
    <location>
        <begin position="20"/>
        <end position="205"/>
    </location>
</feature>
<dbReference type="InterPro" id="IPR032676">
    <property type="entry name" value="YkuD_2"/>
</dbReference>
<dbReference type="PANTHER" id="PTHR38477">
    <property type="entry name" value="HYPOTHETICAL EXPORTED PROTEIN"/>
    <property type="match status" value="1"/>
</dbReference>
<dbReference type="EMBL" id="JRLY01000005">
    <property type="protein sequence ID" value="KGO93419.1"/>
    <property type="molecule type" value="Genomic_DNA"/>
</dbReference>
<sequence>MMRLTIIVLLQLFSCSNIATESTLIAGKTSPVKNYTTQHTQALAFCKQQNFSQDYYFLVDLSMHSGRNRFYVYDFKSGKITNQNLVTHGSCDAFDDNTTKWEKAKCSNTLDSHCSSAGKYKVGRRDYSSWGIKVKYWLEGLEESNSNARDRVVVLHSWESVHDTEVYPQYSPLSWGCPAVSDNFMRTLDVKLQATPKPVLLWIID</sequence>